<evidence type="ECO:0000256" key="2">
    <source>
        <dbReference type="ARBA" id="ARBA00024867"/>
    </source>
</evidence>
<dbReference type="InterPro" id="IPR011006">
    <property type="entry name" value="CheY-like_superfamily"/>
</dbReference>
<gene>
    <name evidence="5" type="ORF">LKD45_00500</name>
</gene>
<organism evidence="5 6">
    <name type="scientific">Gallintestinimicrobium propionicum</name>
    <dbReference type="NCBI Taxonomy" id="2981770"/>
    <lineage>
        <taxon>Bacteria</taxon>
        <taxon>Bacillati</taxon>
        <taxon>Bacillota</taxon>
        <taxon>Clostridia</taxon>
        <taxon>Lachnospirales</taxon>
        <taxon>Lachnospiraceae</taxon>
        <taxon>Gallintestinimicrobium</taxon>
    </lineage>
</organism>
<evidence type="ECO:0000313" key="5">
    <source>
        <dbReference type="EMBL" id="MCC2166191.1"/>
    </source>
</evidence>
<dbReference type="GO" id="GO:0000160">
    <property type="term" value="P:phosphorelay signal transduction system"/>
    <property type="evidence" value="ECO:0007669"/>
    <property type="project" value="InterPro"/>
</dbReference>
<sequence length="249" mass="28380">MHLAICDDHMADRKQMERLLGRESDRRLNTTGVLYVDSFGSKESILTTPMIYDAIFMDMTEDGCDAVELSHMLRADGTDVPIVFCCDKVDYRKSKNLPDNALFLDKPIVVAELTEMIDHLLSIKNSKAQKLEFRNQTDTIYLTENQISYAWPESNRHVCIHTTDSREYTTDMSIASFCGTLNKYDNFILLASNTVLNMRLIRSISMFKVTMQDGKSFRLGFGEAKILRKSVDACMEKLAQGEKAQEEEA</sequence>
<dbReference type="PROSITE" id="PS50110">
    <property type="entry name" value="RESPONSE_REGULATORY"/>
    <property type="match status" value="1"/>
</dbReference>
<dbReference type="Gene3D" id="3.40.50.2300">
    <property type="match status" value="1"/>
</dbReference>
<accession>A0AAE3AQX4</accession>
<dbReference type="SUPFAM" id="SSF52172">
    <property type="entry name" value="CheY-like"/>
    <property type="match status" value="1"/>
</dbReference>
<dbReference type="InterPro" id="IPR001789">
    <property type="entry name" value="Sig_transdc_resp-reg_receiver"/>
</dbReference>
<evidence type="ECO:0000259" key="4">
    <source>
        <dbReference type="PROSITE" id="PS50110"/>
    </source>
</evidence>
<keyword evidence="6" id="KW-1185">Reference proteome</keyword>
<keyword evidence="3" id="KW-0597">Phosphoprotein</keyword>
<dbReference type="AlphaFoldDB" id="A0AAE3AQX4"/>
<dbReference type="Proteomes" id="UP001199355">
    <property type="component" value="Unassembled WGS sequence"/>
</dbReference>
<feature type="domain" description="Response regulatory" evidence="4">
    <location>
        <begin position="2"/>
        <end position="121"/>
    </location>
</feature>
<dbReference type="RefSeq" id="WP_308727429.1">
    <property type="nucleotide sequence ID" value="NZ_JAJEQF010000001.1"/>
</dbReference>
<feature type="modified residue" description="4-aspartylphosphate" evidence="3">
    <location>
        <position position="58"/>
    </location>
</feature>
<comment type="function">
    <text evidence="2">May play the central regulatory role in sporulation. It may be an element of the effector pathway responsible for the activation of sporulation genes in response to nutritional stress. Spo0A may act in concert with spo0H (a sigma factor) to control the expression of some genes that are critical to the sporulation process.</text>
</comment>
<proteinExistence type="predicted"/>
<name>A0AAE3AQX4_9FIRM</name>
<evidence type="ECO:0000256" key="1">
    <source>
        <dbReference type="ARBA" id="ARBA00018672"/>
    </source>
</evidence>
<protein>
    <recommendedName>
        <fullName evidence="1">Stage 0 sporulation protein A homolog</fullName>
    </recommendedName>
</protein>
<comment type="caution">
    <text evidence="5">The sequence shown here is derived from an EMBL/GenBank/DDBJ whole genome shotgun (WGS) entry which is preliminary data.</text>
</comment>
<reference evidence="5 6" key="1">
    <citation type="submission" date="2021-10" db="EMBL/GenBank/DDBJ databases">
        <title>Anaerobic single-cell dispensing facilitates the cultivation of human gut bacteria.</title>
        <authorList>
            <person name="Afrizal A."/>
        </authorList>
    </citation>
    <scope>NUCLEOTIDE SEQUENCE [LARGE SCALE GENOMIC DNA]</scope>
    <source>
        <strain evidence="5 6">CLA-AA-H244</strain>
    </source>
</reference>
<dbReference type="Gene3D" id="2.40.50.1020">
    <property type="entry name" value="LytTr DNA-binding domain"/>
    <property type="match status" value="1"/>
</dbReference>
<evidence type="ECO:0000313" key="6">
    <source>
        <dbReference type="Proteomes" id="UP001199355"/>
    </source>
</evidence>
<dbReference type="EMBL" id="JAJEQF010000001">
    <property type="protein sequence ID" value="MCC2166191.1"/>
    <property type="molecule type" value="Genomic_DNA"/>
</dbReference>
<evidence type="ECO:0000256" key="3">
    <source>
        <dbReference type="PROSITE-ProRule" id="PRU00169"/>
    </source>
</evidence>